<keyword evidence="7" id="KW-1185">Reference proteome</keyword>
<evidence type="ECO:0000256" key="4">
    <source>
        <dbReference type="PROSITE-ProRule" id="PRU00335"/>
    </source>
</evidence>
<keyword evidence="1" id="KW-0805">Transcription regulation</keyword>
<reference evidence="6 7" key="1">
    <citation type="submission" date="2020-08" db="EMBL/GenBank/DDBJ databases">
        <title>Description of Clavibacter zhangzhiyonge sp. nov., a phytopathogenic actinobacterium isolated from barley seeds, causing leaf brown spot and decline.</title>
        <authorList>
            <person name="Tian Q."/>
            <person name="Chuan J."/>
            <person name="Zhao W."/>
            <person name="Li X."/>
        </authorList>
    </citation>
    <scope>NUCLEOTIDE SEQUENCE [LARGE SCALE GENOMIC DNA]</scope>
    <source>
        <strain evidence="6 7">DM1</strain>
    </source>
</reference>
<dbReference type="InterPro" id="IPR036271">
    <property type="entry name" value="Tet_transcr_reg_TetR-rel_C_sf"/>
</dbReference>
<sequence>MTGPAPARAPRRSDPGRRDRIVEACLDVIADVGVDGTTHRRVAAAADVPLGSMTYHFDGMDDLLREAFALFADRAADRMRRRLGDARGDAAFPAAVVDVILHDALGTPRDLVLTHELYTLAARRPEYRTITQTWMARSRAALEEHVDPTTARMLDALVEGLSIHRALDPEPTDAAFVRDAVERVLRSRPAPPARDRPTR</sequence>
<dbReference type="PANTHER" id="PTHR47506:SF6">
    <property type="entry name" value="HTH-TYPE TRANSCRIPTIONAL REPRESSOR NEMR"/>
    <property type="match status" value="1"/>
</dbReference>
<dbReference type="Proteomes" id="UP000516660">
    <property type="component" value="Chromosome"/>
</dbReference>
<keyword evidence="2 4" id="KW-0238">DNA-binding</keyword>
<proteinExistence type="predicted"/>
<accession>A0A7L7Z0S6</accession>
<dbReference type="SUPFAM" id="SSF46689">
    <property type="entry name" value="Homeodomain-like"/>
    <property type="match status" value="1"/>
</dbReference>
<evidence type="ECO:0000259" key="5">
    <source>
        <dbReference type="PROSITE" id="PS50977"/>
    </source>
</evidence>
<feature type="DNA-binding region" description="H-T-H motif" evidence="4">
    <location>
        <begin position="38"/>
        <end position="57"/>
    </location>
</feature>
<dbReference type="PANTHER" id="PTHR47506">
    <property type="entry name" value="TRANSCRIPTIONAL REGULATORY PROTEIN"/>
    <property type="match status" value="1"/>
</dbReference>
<dbReference type="PROSITE" id="PS50977">
    <property type="entry name" value="HTH_TETR_2"/>
    <property type="match status" value="1"/>
</dbReference>
<dbReference type="InterPro" id="IPR041583">
    <property type="entry name" value="TetR_C_31"/>
</dbReference>
<organism evidence="6 7">
    <name type="scientific">Clavibacter zhangzhiyongii</name>
    <dbReference type="NCBI Taxonomy" id="2768071"/>
    <lineage>
        <taxon>Bacteria</taxon>
        <taxon>Bacillati</taxon>
        <taxon>Actinomycetota</taxon>
        <taxon>Actinomycetes</taxon>
        <taxon>Micrococcales</taxon>
        <taxon>Microbacteriaceae</taxon>
        <taxon>Clavibacter</taxon>
    </lineage>
</organism>
<dbReference type="GO" id="GO:0003677">
    <property type="term" value="F:DNA binding"/>
    <property type="evidence" value="ECO:0007669"/>
    <property type="project" value="UniProtKB-UniRule"/>
</dbReference>
<dbReference type="RefSeq" id="WP_191147289.1">
    <property type="nucleotide sequence ID" value="NZ_CP061274.1"/>
</dbReference>
<dbReference type="KEGG" id="czh:H9X71_11920"/>
<evidence type="ECO:0000313" key="6">
    <source>
        <dbReference type="EMBL" id="QOD43292.1"/>
    </source>
</evidence>
<keyword evidence="3" id="KW-0804">Transcription</keyword>
<dbReference type="EMBL" id="CP061274">
    <property type="protein sequence ID" value="QOD43292.1"/>
    <property type="molecule type" value="Genomic_DNA"/>
</dbReference>
<dbReference type="InterPro" id="IPR001647">
    <property type="entry name" value="HTH_TetR"/>
</dbReference>
<evidence type="ECO:0000256" key="3">
    <source>
        <dbReference type="ARBA" id="ARBA00023163"/>
    </source>
</evidence>
<name>A0A7L7Z0S6_9MICO</name>
<dbReference type="SUPFAM" id="SSF48498">
    <property type="entry name" value="Tetracyclin repressor-like, C-terminal domain"/>
    <property type="match status" value="1"/>
</dbReference>
<evidence type="ECO:0000256" key="2">
    <source>
        <dbReference type="ARBA" id="ARBA00023125"/>
    </source>
</evidence>
<evidence type="ECO:0000313" key="7">
    <source>
        <dbReference type="Proteomes" id="UP000516660"/>
    </source>
</evidence>
<gene>
    <name evidence="6" type="ORF">H9X71_11920</name>
</gene>
<dbReference type="Pfam" id="PF00440">
    <property type="entry name" value="TetR_N"/>
    <property type="match status" value="1"/>
</dbReference>
<evidence type="ECO:0000256" key="1">
    <source>
        <dbReference type="ARBA" id="ARBA00023015"/>
    </source>
</evidence>
<dbReference type="Gene3D" id="1.10.357.10">
    <property type="entry name" value="Tetracycline Repressor, domain 2"/>
    <property type="match status" value="1"/>
</dbReference>
<dbReference type="AlphaFoldDB" id="A0A7L7Z0S6"/>
<dbReference type="InterPro" id="IPR009057">
    <property type="entry name" value="Homeodomain-like_sf"/>
</dbReference>
<dbReference type="Pfam" id="PF17940">
    <property type="entry name" value="TetR_C_31"/>
    <property type="match status" value="1"/>
</dbReference>
<feature type="domain" description="HTH tetR-type" evidence="5">
    <location>
        <begin position="15"/>
        <end position="75"/>
    </location>
</feature>
<protein>
    <submittedName>
        <fullName evidence="6">TetR family transcriptional regulator</fullName>
    </submittedName>
</protein>